<dbReference type="AlphaFoldDB" id="U1HMW5"/>
<comment type="similarity">
    <text evidence="3 16">Belongs to the Orn/Lys/Arg decarboxylase class-II family.</text>
</comment>
<proteinExistence type="inferred from homology"/>
<evidence type="ECO:0000256" key="1">
    <source>
        <dbReference type="ARBA" id="ARBA00001933"/>
    </source>
</evidence>
<evidence type="ECO:0000256" key="15">
    <source>
        <dbReference type="PIRSR" id="PIRSR600183-50"/>
    </source>
</evidence>
<dbReference type="Pfam" id="PF02492">
    <property type="entry name" value="cobW"/>
    <property type="match status" value="1"/>
</dbReference>
<evidence type="ECO:0000259" key="18">
    <source>
        <dbReference type="Pfam" id="PF02492"/>
    </source>
</evidence>
<feature type="domain" description="Orn/DAP/Arg decarboxylase 2 N-terminal" evidence="19">
    <location>
        <begin position="74"/>
        <end position="303"/>
    </location>
</feature>
<dbReference type="Gene3D" id="2.40.37.10">
    <property type="entry name" value="Lyase, Ornithine Decarboxylase, Chain A, domain 1"/>
    <property type="match status" value="1"/>
</dbReference>
<sequence length="762" mass="84110">MAPSAITTYEEIYDLEHYSNTLKLVTENNGGKYNKIESLTSKESVLDVFKKRIAEINVDSCQPGEEDAFYVADLGEVYRQHLRWKMNLARVKPFYAVKCNPDDEVLRLLAKLGTGFDCASQAEIEQVLKLGVDPARIIYAQPCKTKSYIRYAAKVGVKQMTFDNADELLKIKQFFPDAELVLRILTDDSASLCRLSAKFGASLDKTQELLDLAKNLGLNVTGVSFHVGSGASDPASFTKAVQDARVVFDQATSAGFNLQMLDVGGGFVDGSFETFASALTGALEEHFPPHIRVIAEPGRYYVANAFTMAANVIARRDVQDGLTGERAYMLYLNDGVYGNFSNIIFDHQHPSAQILDCRDPYQIPTDYSIWGPTCDGIDVITERCTLPGVLNVGDWLFFDEMGAYTRCSATRFNGFTNKHKVIYVSSEPGALALLKNEFGDLAVDSQLAASQAISGVKELLNGCICCNLVGQLSDALLQLRSEVIPDRILIETSGSAFPATLAMEVNRLAREHDGAFVLDGVISVIDVENWKGYEDTSYTARLQAKYTDLIVFNKWEHVDERRFEECLDRLGDLELQFAWVKSTRGWVDQAVLMGIDGALIAKGGVSTATELNNSTNEHQAHGHDHQEEVEVLSVVLNPTYEGDATVDLDAFEEFLLAAPKDEIYRIKGLILASKPPADSTGERRPSTMAEAGLYVLNWAFGRWSYTPLSSQEMVALKGASLRLTVILARGEANKWQKKLAAGDLVQLESHPEHTNITVVKTS</sequence>
<comment type="cofactor">
    <cofactor evidence="1 15">
        <name>pyridoxal 5'-phosphate</name>
        <dbReference type="ChEBI" id="CHEBI:597326"/>
    </cofactor>
</comment>
<evidence type="ECO:0000259" key="19">
    <source>
        <dbReference type="Pfam" id="PF02784"/>
    </source>
</evidence>
<comment type="catalytic activity">
    <reaction evidence="14">
        <text>L-ornithine + H(+) = putrescine + CO2</text>
        <dbReference type="Rhea" id="RHEA:22964"/>
        <dbReference type="ChEBI" id="CHEBI:15378"/>
        <dbReference type="ChEBI" id="CHEBI:16526"/>
        <dbReference type="ChEBI" id="CHEBI:46911"/>
        <dbReference type="ChEBI" id="CHEBI:326268"/>
        <dbReference type="EC" id="4.1.1.17"/>
    </reaction>
</comment>
<keyword evidence="21" id="KW-1185">Reference proteome</keyword>
<dbReference type="SUPFAM" id="SSF52540">
    <property type="entry name" value="P-loop containing nucleoside triphosphate hydrolases"/>
    <property type="match status" value="1"/>
</dbReference>
<evidence type="ECO:0000256" key="14">
    <source>
        <dbReference type="ARBA" id="ARBA00049127"/>
    </source>
</evidence>
<dbReference type="Gene3D" id="3.40.50.300">
    <property type="entry name" value="P-loop containing nucleotide triphosphate hydrolases"/>
    <property type="match status" value="1"/>
</dbReference>
<dbReference type="InterPro" id="IPR002433">
    <property type="entry name" value="Orn_de-COase"/>
</dbReference>
<dbReference type="eggNOG" id="KOG0622">
    <property type="taxonomic scope" value="Eukaryota"/>
</dbReference>
<evidence type="ECO:0000256" key="8">
    <source>
        <dbReference type="ARBA" id="ARBA00023239"/>
    </source>
</evidence>
<keyword evidence="8" id="KW-0456">Lyase</keyword>
<evidence type="ECO:0000256" key="5">
    <source>
        <dbReference type="ARBA" id="ARBA00022793"/>
    </source>
</evidence>
<organism evidence="20 21">
    <name type="scientific">Endocarpon pusillum (strain Z07020 / HMAS-L-300199)</name>
    <name type="common">Lichen-forming fungus</name>
    <dbReference type="NCBI Taxonomy" id="1263415"/>
    <lineage>
        <taxon>Eukaryota</taxon>
        <taxon>Fungi</taxon>
        <taxon>Dikarya</taxon>
        <taxon>Ascomycota</taxon>
        <taxon>Pezizomycotina</taxon>
        <taxon>Eurotiomycetes</taxon>
        <taxon>Chaetothyriomycetidae</taxon>
        <taxon>Verrucariales</taxon>
        <taxon>Verrucariaceae</taxon>
        <taxon>Endocarpon</taxon>
    </lineage>
</organism>
<dbReference type="PANTHER" id="PTHR11482:SF6">
    <property type="entry name" value="ORNITHINE DECARBOXYLASE 1-RELATED"/>
    <property type="match status" value="1"/>
</dbReference>
<dbReference type="EC" id="4.1.1.17" evidence="10"/>
<dbReference type="InterPro" id="IPR022653">
    <property type="entry name" value="De-COase2_pyr-phos_BS"/>
</dbReference>
<dbReference type="InterPro" id="IPR003495">
    <property type="entry name" value="CobW/HypB/UreG_nucleotide-bd"/>
</dbReference>
<evidence type="ECO:0000259" key="17">
    <source>
        <dbReference type="Pfam" id="PF00278"/>
    </source>
</evidence>
<evidence type="ECO:0000256" key="9">
    <source>
        <dbReference type="ARBA" id="ARBA00034115"/>
    </source>
</evidence>
<dbReference type="EMBL" id="KE721204">
    <property type="protein sequence ID" value="ERF71660.1"/>
    <property type="molecule type" value="Genomic_DNA"/>
</dbReference>
<dbReference type="PRINTS" id="PR01182">
    <property type="entry name" value="ORNDCRBXLASE"/>
</dbReference>
<dbReference type="PROSITE" id="PS00878">
    <property type="entry name" value="ODR_DC_2_1"/>
    <property type="match status" value="1"/>
</dbReference>
<evidence type="ECO:0000256" key="16">
    <source>
        <dbReference type="RuleBase" id="RU003737"/>
    </source>
</evidence>
<evidence type="ECO:0000256" key="13">
    <source>
        <dbReference type="ARBA" id="ARBA00046672"/>
    </source>
</evidence>
<feature type="domain" description="CobW/HypB/UreG nucleotide-binding" evidence="18">
    <location>
        <begin position="429"/>
        <end position="572"/>
    </location>
</feature>
<dbReference type="PRINTS" id="PR01179">
    <property type="entry name" value="ODADCRBXLASE"/>
</dbReference>
<accession>U1HMW5</accession>
<dbReference type="InterPro" id="IPR022644">
    <property type="entry name" value="De-COase2_N"/>
</dbReference>
<dbReference type="CDD" id="cd00622">
    <property type="entry name" value="PLPDE_III_ODC"/>
    <property type="match status" value="1"/>
</dbReference>
<dbReference type="SUPFAM" id="SSF50621">
    <property type="entry name" value="Alanine racemase C-terminal domain-like"/>
    <property type="match status" value="1"/>
</dbReference>
<evidence type="ECO:0000256" key="10">
    <source>
        <dbReference type="ARBA" id="ARBA00034138"/>
    </source>
</evidence>
<dbReference type="SUPFAM" id="SSF51419">
    <property type="entry name" value="PLP-binding barrel"/>
    <property type="match status" value="1"/>
</dbReference>
<gene>
    <name evidence="20" type="ORF">EPUS_00649</name>
</gene>
<comment type="function">
    <text evidence="11">Catalyzes the first and rate-limiting step of polyamine biosynthesis that converts ornithine into putrescine, which is the precursor for the polyamines, spermidine and spermine. Polyamines are essential for cell proliferation and are implicated in cellular processes, ranging from DNA replication to apoptosis.</text>
</comment>
<dbReference type="PANTHER" id="PTHR11482">
    <property type="entry name" value="ARGININE/DIAMINOPIMELATE/ORNITHINE DECARBOXYLASE"/>
    <property type="match status" value="1"/>
</dbReference>
<dbReference type="HOGENOM" id="CLU_366017_0_0_1"/>
<keyword evidence="6 15" id="KW-0663">Pyridoxal phosphate</keyword>
<dbReference type="InterPro" id="IPR029066">
    <property type="entry name" value="PLP-binding_barrel"/>
</dbReference>
<comment type="subunit">
    <text evidence="13">Homodimer. Only the dimer is catalytically active, as the active sites are constructed of residues from both monomers.</text>
</comment>
<reference evidence="21" key="1">
    <citation type="journal article" date="2014" name="BMC Genomics">
        <title>Genome characteristics reveal the impact of lichenization on lichen-forming fungus Endocarpon pusillum Hedwig (Verrucariales, Ascomycota).</title>
        <authorList>
            <person name="Wang Y.-Y."/>
            <person name="Liu B."/>
            <person name="Zhang X.-Y."/>
            <person name="Zhou Q.-M."/>
            <person name="Zhang T."/>
            <person name="Li H."/>
            <person name="Yu Y.-F."/>
            <person name="Zhang X.-L."/>
            <person name="Hao X.-Y."/>
            <person name="Wang M."/>
            <person name="Wang L."/>
            <person name="Wei J.-C."/>
        </authorList>
    </citation>
    <scope>NUCLEOTIDE SEQUENCE [LARGE SCALE GENOMIC DNA]</scope>
    <source>
        <strain evidence="21">Z07020 / HMAS-L-300199</strain>
    </source>
</reference>
<dbReference type="Pfam" id="PF02784">
    <property type="entry name" value="Orn_Arg_deC_N"/>
    <property type="match status" value="1"/>
</dbReference>
<dbReference type="RefSeq" id="XP_007802869.1">
    <property type="nucleotide sequence ID" value="XM_007804678.1"/>
</dbReference>
<protein>
    <recommendedName>
        <fullName evidence="12">Ornithine decarboxylase</fullName>
        <ecNumber evidence="10">4.1.1.17</ecNumber>
    </recommendedName>
</protein>
<dbReference type="InterPro" id="IPR027417">
    <property type="entry name" value="P-loop_NTPase"/>
</dbReference>
<evidence type="ECO:0000313" key="20">
    <source>
        <dbReference type="EMBL" id="ERF71660.1"/>
    </source>
</evidence>
<evidence type="ECO:0000256" key="4">
    <source>
        <dbReference type="ARBA" id="ARBA00022490"/>
    </source>
</evidence>
<evidence type="ECO:0000256" key="6">
    <source>
        <dbReference type="ARBA" id="ARBA00022898"/>
    </source>
</evidence>
<keyword evidence="7" id="KW-0620">Polyamine biosynthesis</keyword>
<dbReference type="Pfam" id="PF00278">
    <property type="entry name" value="Orn_DAP_Arg_deC"/>
    <property type="match status" value="1"/>
</dbReference>
<dbReference type="OrthoDB" id="5034579at2759"/>
<feature type="active site" description="Proton donor" evidence="15">
    <location>
        <position position="374"/>
    </location>
</feature>
<dbReference type="GeneID" id="19235710"/>
<dbReference type="InterPro" id="IPR022643">
    <property type="entry name" value="De-COase2_C"/>
</dbReference>
<keyword evidence="4" id="KW-0963">Cytoplasm</keyword>
<dbReference type="Gene3D" id="3.20.20.10">
    <property type="entry name" value="Alanine racemase"/>
    <property type="match status" value="1"/>
</dbReference>
<dbReference type="GO" id="GO:0033387">
    <property type="term" value="P:putrescine biosynthetic process from arginine, via ornithine"/>
    <property type="evidence" value="ECO:0007669"/>
    <property type="project" value="TreeGrafter"/>
</dbReference>
<dbReference type="GO" id="GO:0005737">
    <property type="term" value="C:cytoplasm"/>
    <property type="evidence" value="ECO:0007669"/>
    <property type="project" value="UniProtKB-SubCell"/>
</dbReference>
<dbReference type="InterPro" id="IPR000183">
    <property type="entry name" value="Orn/DAP/Arg_de-COase"/>
</dbReference>
<keyword evidence="5" id="KW-0210">Decarboxylase</keyword>
<evidence type="ECO:0000256" key="2">
    <source>
        <dbReference type="ARBA" id="ARBA00004496"/>
    </source>
</evidence>
<evidence type="ECO:0000256" key="11">
    <source>
        <dbReference type="ARBA" id="ARBA00037173"/>
    </source>
</evidence>
<dbReference type="Proteomes" id="UP000019373">
    <property type="component" value="Unassembled WGS sequence"/>
</dbReference>
<evidence type="ECO:0000256" key="3">
    <source>
        <dbReference type="ARBA" id="ARBA00008872"/>
    </source>
</evidence>
<evidence type="ECO:0000256" key="7">
    <source>
        <dbReference type="ARBA" id="ARBA00023115"/>
    </source>
</evidence>
<feature type="domain" description="Orn/DAP/Arg decarboxylase 2 C-terminal" evidence="17">
    <location>
        <begin position="70"/>
        <end position="402"/>
    </location>
</feature>
<feature type="modified residue" description="N6-(pyridoxal phosphate)lysine" evidence="15">
    <location>
        <position position="98"/>
    </location>
</feature>
<evidence type="ECO:0000256" key="12">
    <source>
        <dbReference type="ARBA" id="ARBA00039485"/>
    </source>
</evidence>
<evidence type="ECO:0000313" key="21">
    <source>
        <dbReference type="Proteomes" id="UP000019373"/>
    </source>
</evidence>
<dbReference type="FunFam" id="2.40.37.10:FF:000010">
    <property type="entry name" value="Ornithine decarboxylase"/>
    <property type="match status" value="1"/>
</dbReference>
<dbReference type="InterPro" id="IPR009006">
    <property type="entry name" value="Ala_racemase/Decarboxylase_C"/>
</dbReference>
<dbReference type="FunFam" id="3.20.20.10:FF:000005">
    <property type="entry name" value="Ornithine decarboxylase"/>
    <property type="match status" value="1"/>
</dbReference>
<name>U1HMW5_ENDPU</name>
<comment type="subcellular location">
    <subcellularLocation>
        <location evidence="2">Cytoplasm</location>
    </subcellularLocation>
</comment>
<dbReference type="GO" id="GO:0004586">
    <property type="term" value="F:ornithine decarboxylase activity"/>
    <property type="evidence" value="ECO:0007669"/>
    <property type="project" value="UniProtKB-EC"/>
</dbReference>
<comment type="pathway">
    <text evidence="9">Amine and polyamine biosynthesis; putrescine biosynthesis via L-ornithine pathway; putrescine from L-ornithine: step 1/1.</text>
</comment>